<feature type="region of interest" description="Disordered" evidence="1">
    <location>
        <begin position="157"/>
        <end position="203"/>
    </location>
</feature>
<feature type="compositionally biased region" description="Basic and acidic residues" evidence="1">
    <location>
        <begin position="180"/>
        <end position="189"/>
    </location>
</feature>
<sequence>MSPNLPASTSSSTLIPTKLVSRCQNCGKTHRPPCQACPECGKRHPPPCDPRFVARRSFYCDSKINNQAQKDPNVELPKPRFILDQHRNVQRPTSTTFSTTTEEASETSGTGAKPKSGSKMPFQRVCHTCGDHHHGPCFSGNFSLFCSPAGGGISPITATPTDSGALREFENKPPHMQSRNGKDSEEPGTRENSPLKPYSAASHGVDDLATSFLRSSLKHIGEEQYDNDSGSSSANIK</sequence>
<protein>
    <submittedName>
        <fullName evidence="2">Uncharacterized protein</fullName>
    </submittedName>
</protein>
<evidence type="ECO:0000313" key="2">
    <source>
        <dbReference type="EMBL" id="KAF2238082.1"/>
    </source>
</evidence>
<name>A0A6A6HJM8_VIRVR</name>
<evidence type="ECO:0000313" key="3">
    <source>
        <dbReference type="Proteomes" id="UP000800092"/>
    </source>
</evidence>
<accession>A0A6A6HJM8</accession>
<gene>
    <name evidence="2" type="ORF">EV356DRAFT_557564</name>
</gene>
<dbReference type="EMBL" id="ML991777">
    <property type="protein sequence ID" value="KAF2238082.1"/>
    <property type="molecule type" value="Genomic_DNA"/>
</dbReference>
<reference evidence="2" key="1">
    <citation type="journal article" date="2020" name="Stud. Mycol.">
        <title>101 Dothideomycetes genomes: a test case for predicting lifestyles and emergence of pathogens.</title>
        <authorList>
            <person name="Haridas S."/>
            <person name="Albert R."/>
            <person name="Binder M."/>
            <person name="Bloem J."/>
            <person name="Labutti K."/>
            <person name="Salamov A."/>
            <person name="Andreopoulos B."/>
            <person name="Baker S."/>
            <person name="Barry K."/>
            <person name="Bills G."/>
            <person name="Bluhm B."/>
            <person name="Cannon C."/>
            <person name="Castanera R."/>
            <person name="Culley D."/>
            <person name="Daum C."/>
            <person name="Ezra D."/>
            <person name="Gonzalez J."/>
            <person name="Henrissat B."/>
            <person name="Kuo A."/>
            <person name="Liang C."/>
            <person name="Lipzen A."/>
            <person name="Lutzoni F."/>
            <person name="Magnuson J."/>
            <person name="Mondo S."/>
            <person name="Nolan M."/>
            <person name="Ohm R."/>
            <person name="Pangilinan J."/>
            <person name="Park H.-J."/>
            <person name="Ramirez L."/>
            <person name="Alfaro M."/>
            <person name="Sun H."/>
            <person name="Tritt A."/>
            <person name="Yoshinaga Y."/>
            <person name="Zwiers L.-H."/>
            <person name="Turgeon B."/>
            <person name="Goodwin S."/>
            <person name="Spatafora J."/>
            <person name="Crous P."/>
            <person name="Grigoriev I."/>
        </authorList>
    </citation>
    <scope>NUCLEOTIDE SEQUENCE</scope>
    <source>
        <strain evidence="2">Tuck. ex Michener</strain>
    </source>
</reference>
<feature type="compositionally biased region" description="Low complexity" evidence="1">
    <location>
        <begin position="93"/>
        <end position="112"/>
    </location>
</feature>
<feature type="region of interest" description="Disordered" evidence="1">
    <location>
        <begin position="90"/>
        <end position="120"/>
    </location>
</feature>
<dbReference type="Proteomes" id="UP000800092">
    <property type="component" value="Unassembled WGS sequence"/>
</dbReference>
<evidence type="ECO:0000256" key="1">
    <source>
        <dbReference type="SAM" id="MobiDB-lite"/>
    </source>
</evidence>
<keyword evidence="3" id="KW-1185">Reference proteome</keyword>
<dbReference type="AlphaFoldDB" id="A0A6A6HJM8"/>
<proteinExistence type="predicted"/>
<organism evidence="2 3">
    <name type="scientific">Viridothelium virens</name>
    <name type="common">Speckled blister lichen</name>
    <name type="synonym">Trypethelium virens</name>
    <dbReference type="NCBI Taxonomy" id="1048519"/>
    <lineage>
        <taxon>Eukaryota</taxon>
        <taxon>Fungi</taxon>
        <taxon>Dikarya</taxon>
        <taxon>Ascomycota</taxon>
        <taxon>Pezizomycotina</taxon>
        <taxon>Dothideomycetes</taxon>
        <taxon>Dothideomycetes incertae sedis</taxon>
        <taxon>Trypetheliales</taxon>
        <taxon>Trypetheliaceae</taxon>
        <taxon>Viridothelium</taxon>
    </lineage>
</organism>